<protein>
    <submittedName>
        <fullName evidence="3">Uncharacterized protein</fullName>
    </submittedName>
</protein>
<reference evidence="3" key="1">
    <citation type="submission" date="2020-06" db="EMBL/GenBank/DDBJ databases">
        <title>Draft genome of Bugula neritina, a colonial animal packing powerful symbionts and potential medicines.</title>
        <authorList>
            <person name="Rayko M."/>
        </authorList>
    </citation>
    <scope>NUCLEOTIDE SEQUENCE [LARGE SCALE GENOMIC DNA]</scope>
    <source>
        <strain evidence="3">Kwan_BN1</strain>
    </source>
</reference>
<keyword evidence="1" id="KW-0175">Coiled coil</keyword>
<evidence type="ECO:0000313" key="3">
    <source>
        <dbReference type="EMBL" id="KAF6039084.1"/>
    </source>
</evidence>
<gene>
    <name evidence="3" type="ORF">EB796_002630</name>
</gene>
<evidence type="ECO:0000256" key="1">
    <source>
        <dbReference type="SAM" id="Coils"/>
    </source>
</evidence>
<sequence>MISISEMLEKLPSAKMDESEQSISIPIREYENLRNTSALHDKQPIIRDLQLLLLNKEATCRGKTQKALDKRLQSEQAQLSIPLLRQSQAQQKNTSQGLIPLQRTDSRTASQDYKSVGVVARATGETESDDTVASLPNSSSRPHILDEGRPIKSLPLGLSVGSPGMSTTLLKRLVQENLKLKSQLEKRNIPKSSKDPERIITDLKEKLQNKQGLIDDLTREGDDDCLKLKLAESHKEIEKCNEMIEMEKIIIESLRQENNRYKKEKEESDNSVKQYKQLKLELCQSELEAVKQQLETTEQEKELLQTNYTTLCSQYHKTPSSTQQPTYKVQTPQLPQSHTSNQRNLKPLSLQSQPTHNLTASYVDTQRYQPSPRADLSASLQSPRDLQCPGSRRMCIVVPQHCKNL</sequence>
<feature type="coiled-coil region" evidence="1">
    <location>
        <begin position="200"/>
        <end position="307"/>
    </location>
</feature>
<evidence type="ECO:0000256" key="2">
    <source>
        <dbReference type="SAM" id="MobiDB-lite"/>
    </source>
</evidence>
<proteinExistence type="predicted"/>
<feature type="region of interest" description="Disordered" evidence="2">
    <location>
        <begin position="124"/>
        <end position="148"/>
    </location>
</feature>
<dbReference type="Proteomes" id="UP000593567">
    <property type="component" value="Unassembled WGS sequence"/>
</dbReference>
<dbReference type="AlphaFoldDB" id="A0A7J7KLL8"/>
<accession>A0A7J7KLL8</accession>
<organism evidence="3 4">
    <name type="scientific">Bugula neritina</name>
    <name type="common">Brown bryozoan</name>
    <name type="synonym">Sertularia neritina</name>
    <dbReference type="NCBI Taxonomy" id="10212"/>
    <lineage>
        <taxon>Eukaryota</taxon>
        <taxon>Metazoa</taxon>
        <taxon>Spiralia</taxon>
        <taxon>Lophotrochozoa</taxon>
        <taxon>Bryozoa</taxon>
        <taxon>Gymnolaemata</taxon>
        <taxon>Cheilostomatida</taxon>
        <taxon>Flustrina</taxon>
        <taxon>Buguloidea</taxon>
        <taxon>Bugulidae</taxon>
        <taxon>Bugula</taxon>
    </lineage>
</organism>
<keyword evidence="4" id="KW-1185">Reference proteome</keyword>
<feature type="region of interest" description="Disordered" evidence="2">
    <location>
        <begin position="315"/>
        <end position="385"/>
    </location>
</feature>
<dbReference type="EMBL" id="VXIV02000308">
    <property type="protein sequence ID" value="KAF6039084.1"/>
    <property type="molecule type" value="Genomic_DNA"/>
</dbReference>
<name>A0A7J7KLL8_BUGNE</name>
<feature type="region of interest" description="Disordered" evidence="2">
    <location>
        <begin position="83"/>
        <end position="110"/>
    </location>
</feature>
<evidence type="ECO:0000313" key="4">
    <source>
        <dbReference type="Proteomes" id="UP000593567"/>
    </source>
</evidence>
<comment type="caution">
    <text evidence="3">The sequence shown here is derived from an EMBL/GenBank/DDBJ whole genome shotgun (WGS) entry which is preliminary data.</text>
</comment>
<feature type="compositionally biased region" description="Polar residues" evidence="2">
    <location>
        <begin position="83"/>
        <end position="97"/>
    </location>
</feature>
<feature type="compositionally biased region" description="Polar residues" evidence="2">
    <location>
        <begin position="315"/>
        <end position="369"/>
    </location>
</feature>